<proteinExistence type="predicted"/>
<keyword evidence="3" id="KW-1185">Reference proteome</keyword>
<evidence type="ECO:0000313" key="2">
    <source>
        <dbReference type="EMBL" id="CAG7655825.1"/>
    </source>
</evidence>
<reference evidence="2" key="1">
    <citation type="submission" date="2021-06" db="EMBL/GenBank/DDBJ databases">
        <authorList>
            <person name="Hodson N. C."/>
            <person name="Mongue J. A."/>
            <person name="Jaron S. K."/>
        </authorList>
    </citation>
    <scope>NUCLEOTIDE SEQUENCE</scope>
</reference>
<keyword evidence="1" id="KW-0812">Transmembrane</keyword>
<evidence type="ECO:0000313" key="3">
    <source>
        <dbReference type="Proteomes" id="UP000708208"/>
    </source>
</evidence>
<feature type="transmembrane region" description="Helical" evidence="1">
    <location>
        <begin position="38"/>
        <end position="56"/>
    </location>
</feature>
<accession>A0A8J2JC15</accession>
<dbReference type="AlphaFoldDB" id="A0A8J2JC15"/>
<keyword evidence="1" id="KW-0472">Membrane</keyword>
<keyword evidence="1" id="KW-1133">Transmembrane helix</keyword>
<dbReference type="Proteomes" id="UP000708208">
    <property type="component" value="Unassembled WGS sequence"/>
</dbReference>
<comment type="caution">
    <text evidence="2">The sequence shown here is derived from an EMBL/GenBank/DDBJ whole genome shotgun (WGS) entry which is preliminary data.</text>
</comment>
<organism evidence="2 3">
    <name type="scientific">Allacma fusca</name>
    <dbReference type="NCBI Taxonomy" id="39272"/>
    <lineage>
        <taxon>Eukaryota</taxon>
        <taxon>Metazoa</taxon>
        <taxon>Ecdysozoa</taxon>
        <taxon>Arthropoda</taxon>
        <taxon>Hexapoda</taxon>
        <taxon>Collembola</taxon>
        <taxon>Symphypleona</taxon>
        <taxon>Sminthuridae</taxon>
        <taxon>Allacma</taxon>
    </lineage>
</organism>
<evidence type="ECO:0000256" key="1">
    <source>
        <dbReference type="SAM" id="Phobius"/>
    </source>
</evidence>
<protein>
    <submittedName>
        <fullName evidence="2">Uncharacterized protein</fullName>
    </submittedName>
</protein>
<sequence length="129" mass="14712">MQDANHFLTSVTSALEPCFVTDGNSFCPVDMSSVYTEGVMWMLFLHFYFELYFLALGSCTQSFLRTTQLVPFCLWGFNIEYNPILSKFPEDSNMWTHSRLVDNANFPIVKGYGVIRRAWRIQGGSSGVP</sequence>
<gene>
    <name evidence="2" type="ORF">AFUS01_LOCUS935</name>
</gene>
<name>A0A8J2JC15_9HEXA</name>
<dbReference type="EMBL" id="CAJVCH010005020">
    <property type="protein sequence ID" value="CAG7655825.1"/>
    <property type="molecule type" value="Genomic_DNA"/>
</dbReference>